<organism evidence="1 2">
    <name type="scientific">Providencia rettgeri</name>
    <dbReference type="NCBI Taxonomy" id="587"/>
    <lineage>
        <taxon>Bacteria</taxon>
        <taxon>Pseudomonadati</taxon>
        <taxon>Pseudomonadota</taxon>
        <taxon>Gammaproteobacteria</taxon>
        <taxon>Enterobacterales</taxon>
        <taxon>Morganellaceae</taxon>
        <taxon>Providencia</taxon>
    </lineage>
</organism>
<proteinExistence type="predicted"/>
<sequence>MVKAETLATQATKTAHEWLIDAKEAIDSVFGDGYATKHPELVSGFIQAAALDQAGMYLRAIAESLENN</sequence>
<dbReference type="RefSeq" id="WP_094961499.1">
    <property type="nucleotide sequence ID" value="NZ_JAFKDJ010000120.1"/>
</dbReference>
<dbReference type="Proteomes" id="UP000216001">
    <property type="component" value="Unassembled WGS sequence"/>
</dbReference>
<reference evidence="1 2" key="1">
    <citation type="submission" date="2017-07" db="EMBL/GenBank/DDBJ databases">
        <title>blaIMP-27 on transferable plasmids in Proteus mirabilis and Providencia rettgeri.</title>
        <authorList>
            <person name="Potter R."/>
        </authorList>
    </citation>
    <scope>NUCLEOTIDE SEQUENCE [LARGE SCALE GENOMIC DNA]</scope>
    <source>
        <strain evidence="1 2">PR1</strain>
    </source>
</reference>
<dbReference type="EMBL" id="NOWC01000009">
    <property type="protein sequence ID" value="OZS74810.1"/>
    <property type="molecule type" value="Genomic_DNA"/>
</dbReference>
<evidence type="ECO:0000313" key="2">
    <source>
        <dbReference type="Proteomes" id="UP000216001"/>
    </source>
</evidence>
<dbReference type="AlphaFoldDB" id="A0A264VTX8"/>
<accession>A0A264VTX8</accession>
<gene>
    <name evidence="1" type="ORF">CHI95_09505</name>
</gene>
<protein>
    <submittedName>
        <fullName evidence="1">Uncharacterized protein</fullName>
    </submittedName>
</protein>
<evidence type="ECO:0000313" key="1">
    <source>
        <dbReference type="EMBL" id="OZS74810.1"/>
    </source>
</evidence>
<name>A0A264VTX8_PRORE</name>
<comment type="caution">
    <text evidence="1">The sequence shown here is derived from an EMBL/GenBank/DDBJ whole genome shotgun (WGS) entry which is preliminary data.</text>
</comment>